<comment type="similarity">
    <text evidence="2">Belongs to the ABC-4 integral membrane protein family. LolC/E subfamily.</text>
</comment>
<evidence type="ECO:0000256" key="5">
    <source>
        <dbReference type="ARBA" id="ARBA00022989"/>
    </source>
</evidence>
<evidence type="ECO:0000259" key="8">
    <source>
        <dbReference type="Pfam" id="PF02687"/>
    </source>
</evidence>
<dbReference type="PANTHER" id="PTHR30489:SF0">
    <property type="entry name" value="LIPOPROTEIN-RELEASING SYSTEM TRANSMEMBRANE PROTEIN LOLE"/>
    <property type="match status" value="1"/>
</dbReference>
<feature type="transmembrane region" description="Helical" evidence="7">
    <location>
        <begin position="323"/>
        <end position="348"/>
    </location>
</feature>
<dbReference type="Pfam" id="PF02687">
    <property type="entry name" value="FtsX"/>
    <property type="match status" value="1"/>
</dbReference>
<dbReference type="AlphaFoldDB" id="A0A9X1JRZ8"/>
<evidence type="ECO:0000259" key="9">
    <source>
        <dbReference type="Pfam" id="PF12704"/>
    </source>
</evidence>
<feature type="domain" description="ABC3 transporter permease C-terminal" evidence="8">
    <location>
        <begin position="278"/>
        <end position="404"/>
    </location>
</feature>
<keyword evidence="5 7" id="KW-1133">Transmembrane helix</keyword>
<keyword evidence="6 7" id="KW-0472">Membrane</keyword>
<proteinExistence type="inferred from homology"/>
<keyword evidence="11" id="KW-1185">Reference proteome</keyword>
<dbReference type="InterPro" id="IPR051447">
    <property type="entry name" value="Lipoprotein-release_system"/>
</dbReference>
<dbReference type="Proteomes" id="UP001138894">
    <property type="component" value="Unassembled WGS sequence"/>
</dbReference>
<protein>
    <submittedName>
        <fullName evidence="10">ABC transporter permease</fullName>
    </submittedName>
</protein>
<dbReference type="RefSeq" id="WP_218547609.1">
    <property type="nucleotide sequence ID" value="NZ_JAGSPD010000015.1"/>
</dbReference>
<dbReference type="InterPro" id="IPR025857">
    <property type="entry name" value="MacB_PCD"/>
</dbReference>
<gene>
    <name evidence="10" type="ORF">KCG49_14585</name>
</gene>
<comment type="caution">
    <text evidence="10">The sequence shown here is derived from an EMBL/GenBank/DDBJ whole genome shotgun (WGS) entry which is preliminary data.</text>
</comment>
<evidence type="ECO:0000256" key="6">
    <source>
        <dbReference type="ARBA" id="ARBA00023136"/>
    </source>
</evidence>
<dbReference type="GO" id="GO:0044874">
    <property type="term" value="P:lipoprotein localization to outer membrane"/>
    <property type="evidence" value="ECO:0007669"/>
    <property type="project" value="TreeGrafter"/>
</dbReference>
<feature type="transmembrane region" description="Helical" evidence="7">
    <location>
        <begin position="279"/>
        <end position="302"/>
    </location>
</feature>
<evidence type="ECO:0000313" key="10">
    <source>
        <dbReference type="EMBL" id="MBV7270413.1"/>
    </source>
</evidence>
<feature type="domain" description="MacB-like periplasmic core" evidence="9">
    <location>
        <begin position="30"/>
        <end position="216"/>
    </location>
</feature>
<evidence type="ECO:0000256" key="2">
    <source>
        <dbReference type="ARBA" id="ARBA00005236"/>
    </source>
</evidence>
<evidence type="ECO:0000256" key="3">
    <source>
        <dbReference type="ARBA" id="ARBA00022475"/>
    </source>
</evidence>
<dbReference type="Pfam" id="PF12704">
    <property type="entry name" value="MacB_PCD"/>
    <property type="match status" value="1"/>
</dbReference>
<evidence type="ECO:0000256" key="1">
    <source>
        <dbReference type="ARBA" id="ARBA00004651"/>
    </source>
</evidence>
<accession>A0A9X1JRZ8</accession>
<organism evidence="10 11">
    <name type="scientific">Winogradskyella luteola</name>
    <dbReference type="NCBI Taxonomy" id="2828330"/>
    <lineage>
        <taxon>Bacteria</taxon>
        <taxon>Pseudomonadati</taxon>
        <taxon>Bacteroidota</taxon>
        <taxon>Flavobacteriia</taxon>
        <taxon>Flavobacteriales</taxon>
        <taxon>Flavobacteriaceae</taxon>
        <taxon>Winogradskyella</taxon>
    </lineage>
</organism>
<keyword evidence="3" id="KW-1003">Cell membrane</keyword>
<keyword evidence="4 7" id="KW-0812">Transmembrane</keyword>
<feature type="transmembrane region" description="Helical" evidence="7">
    <location>
        <begin position="25"/>
        <end position="50"/>
    </location>
</feature>
<sequence length="411" mass="46378">MNFELFIAKRIIDNKAYKSSVSAPIIKIGIAAIAIGIIVMLIAIATGLGLQQKIRDKVVAFNGHIEITNYDTNASDESQVPISMHQDFYPEFNAVEGVKHIQGVASKFAVIRTETNFEGVVVKGVGADYNWDYFKEFLVEGGVPDFSGQRNEDILISSYIANRLGFNVGDKFQMLFTNDLKELRTRIMAFNIVGIYNSGFQELDEKFCIADLRHIQRLNKWESNEIGSFEVFVDDFSELDNITPQVYKEVGSLLNARPVTQKYYTIFEWIKIFDSNTNVIIAIMIIVAGINMITTLLVLILERTNMIGVLKALGSSNWTIRKVFLYNASYLIGLGLLWGNLIGLGLLFAQKYFKLFPLNPDTYYVSEAPVYICWDYILLLNIGTFIACLLMLLIPSIIISKISPVKAIRFD</sequence>
<evidence type="ECO:0000313" key="11">
    <source>
        <dbReference type="Proteomes" id="UP001138894"/>
    </source>
</evidence>
<reference evidence="10" key="1">
    <citation type="submission" date="2021-04" db="EMBL/GenBank/DDBJ databases">
        <authorList>
            <person name="Pira H."/>
            <person name="Risdian C."/>
            <person name="Wink J."/>
        </authorList>
    </citation>
    <scope>NUCLEOTIDE SEQUENCE</scope>
    <source>
        <strain evidence="10">WHY3</strain>
    </source>
</reference>
<dbReference type="PANTHER" id="PTHR30489">
    <property type="entry name" value="LIPOPROTEIN-RELEASING SYSTEM TRANSMEMBRANE PROTEIN LOLE"/>
    <property type="match status" value="1"/>
</dbReference>
<evidence type="ECO:0000256" key="7">
    <source>
        <dbReference type="SAM" id="Phobius"/>
    </source>
</evidence>
<dbReference type="EMBL" id="JAGSPD010000015">
    <property type="protein sequence ID" value="MBV7270413.1"/>
    <property type="molecule type" value="Genomic_DNA"/>
</dbReference>
<comment type="subcellular location">
    <subcellularLocation>
        <location evidence="1">Cell membrane</location>
        <topology evidence="1">Multi-pass membrane protein</topology>
    </subcellularLocation>
</comment>
<dbReference type="GO" id="GO:0098797">
    <property type="term" value="C:plasma membrane protein complex"/>
    <property type="evidence" value="ECO:0007669"/>
    <property type="project" value="TreeGrafter"/>
</dbReference>
<dbReference type="InterPro" id="IPR003838">
    <property type="entry name" value="ABC3_permease_C"/>
</dbReference>
<feature type="transmembrane region" description="Helical" evidence="7">
    <location>
        <begin position="368"/>
        <end position="394"/>
    </location>
</feature>
<evidence type="ECO:0000256" key="4">
    <source>
        <dbReference type="ARBA" id="ARBA00022692"/>
    </source>
</evidence>
<name>A0A9X1JRZ8_9FLAO</name>